<feature type="domain" description="Apple" evidence="2">
    <location>
        <begin position="156"/>
        <end position="184"/>
    </location>
</feature>
<keyword evidence="1" id="KW-0472">Membrane</keyword>
<name>A0A815YCY5_ADIRI</name>
<protein>
    <recommendedName>
        <fullName evidence="2">Apple domain-containing protein</fullName>
    </recommendedName>
</protein>
<reference evidence="3" key="1">
    <citation type="submission" date="2021-02" db="EMBL/GenBank/DDBJ databases">
        <authorList>
            <person name="Nowell W R."/>
        </authorList>
    </citation>
    <scope>NUCLEOTIDE SEQUENCE</scope>
</reference>
<dbReference type="Proteomes" id="UP000663828">
    <property type="component" value="Unassembled WGS sequence"/>
</dbReference>
<proteinExistence type="predicted"/>
<evidence type="ECO:0000259" key="2">
    <source>
        <dbReference type="Pfam" id="PF14295"/>
    </source>
</evidence>
<dbReference type="Gene3D" id="3.50.4.10">
    <property type="entry name" value="Hepatocyte Growth Factor"/>
    <property type="match status" value="2"/>
</dbReference>
<feature type="non-terminal residue" evidence="3">
    <location>
        <position position="1"/>
    </location>
</feature>
<comment type="caution">
    <text evidence="3">The sequence shown here is derived from an EMBL/GenBank/DDBJ whole genome shotgun (WGS) entry which is preliminary data.</text>
</comment>
<dbReference type="AlphaFoldDB" id="A0A815YCY5"/>
<accession>A0A815YCY5</accession>
<dbReference type="InterPro" id="IPR003609">
    <property type="entry name" value="Pan_app"/>
</dbReference>
<dbReference type="Pfam" id="PF14295">
    <property type="entry name" value="PAN_4"/>
    <property type="match status" value="3"/>
</dbReference>
<feature type="domain" description="Apple" evidence="2">
    <location>
        <begin position="240"/>
        <end position="272"/>
    </location>
</feature>
<evidence type="ECO:0000256" key="1">
    <source>
        <dbReference type="SAM" id="Phobius"/>
    </source>
</evidence>
<sequence>LENNIYLGIDGKRTLFSIEAINARTIRDHSDFTTEDEVLLLPGSQMVVQSQFMPAADLHVIHLKQVVPEEVLLEPPYLGADLYPKAKRAWYRKKRLLISIGVLLIFGIAGIIIGSVLGTRSNNSGADTTINWKGGMWAFACDFNTPNMAAVPTESSLCGPKCIETLNCTHFTWTDMNNGTCFMKAGNITTEDAVRTTDPTMICGVAYLSNYTRFNQTIDWQGRDWTYACDFSDDSFLIIRSVGADCGGLCLTNPPCTHFMWSKVLGGTCFLKQGNVTKDDALATNDANMVCGVAYTNDAVLLNETVQWNINSTAVSCDFQNNDLSNNQTAQADCSILCSKTPLCTHFTWSQYSGGTCFMKKGNVSRDDAFRTNDSTMVCGILLTV</sequence>
<keyword evidence="4" id="KW-1185">Reference proteome</keyword>
<feature type="transmembrane region" description="Helical" evidence="1">
    <location>
        <begin position="96"/>
        <end position="117"/>
    </location>
</feature>
<keyword evidence="1" id="KW-0812">Transmembrane</keyword>
<evidence type="ECO:0000313" key="3">
    <source>
        <dbReference type="EMBL" id="CAF1569118.1"/>
    </source>
</evidence>
<keyword evidence="1" id="KW-1133">Transmembrane helix</keyword>
<feature type="domain" description="Apple" evidence="2">
    <location>
        <begin position="318"/>
        <end position="360"/>
    </location>
</feature>
<organism evidence="3 4">
    <name type="scientific">Adineta ricciae</name>
    <name type="common">Rotifer</name>
    <dbReference type="NCBI Taxonomy" id="249248"/>
    <lineage>
        <taxon>Eukaryota</taxon>
        <taxon>Metazoa</taxon>
        <taxon>Spiralia</taxon>
        <taxon>Gnathifera</taxon>
        <taxon>Rotifera</taxon>
        <taxon>Eurotatoria</taxon>
        <taxon>Bdelloidea</taxon>
        <taxon>Adinetida</taxon>
        <taxon>Adinetidae</taxon>
        <taxon>Adineta</taxon>
    </lineage>
</organism>
<evidence type="ECO:0000313" key="4">
    <source>
        <dbReference type="Proteomes" id="UP000663828"/>
    </source>
</evidence>
<gene>
    <name evidence="3" type="ORF">XAT740_LOCUS44304</name>
</gene>
<dbReference type="EMBL" id="CAJNOR010005596">
    <property type="protein sequence ID" value="CAF1569118.1"/>
    <property type="molecule type" value="Genomic_DNA"/>
</dbReference>
<dbReference type="Gene3D" id="3.90.176.10">
    <property type="entry name" value="Toxin ADP-ribosyltransferase, Chain A, domain 1"/>
    <property type="match status" value="1"/>
</dbReference>